<dbReference type="InterPro" id="IPR022534">
    <property type="entry name" value="DUF2563"/>
</dbReference>
<evidence type="ECO:0000313" key="3">
    <source>
        <dbReference type="Proteomes" id="UP001223390"/>
    </source>
</evidence>
<feature type="compositionally biased region" description="Basic and acidic residues" evidence="1">
    <location>
        <begin position="141"/>
        <end position="155"/>
    </location>
</feature>
<comment type="caution">
    <text evidence="2">The sequence shown here is derived from an EMBL/GenBank/DDBJ whole genome shotgun (WGS) entry which is preliminary data.</text>
</comment>
<dbReference type="RefSeq" id="WP_285346461.1">
    <property type="nucleotide sequence ID" value="NZ_JASITI010000083.1"/>
</dbReference>
<dbReference type="Proteomes" id="UP001223390">
    <property type="component" value="Unassembled WGS sequence"/>
</dbReference>
<evidence type="ECO:0000256" key="1">
    <source>
        <dbReference type="SAM" id="MobiDB-lite"/>
    </source>
</evidence>
<evidence type="ECO:0000313" key="2">
    <source>
        <dbReference type="EMBL" id="MDK9500999.1"/>
    </source>
</evidence>
<name>A0ABT7H6F8_9ACTN</name>
<proteinExistence type="predicted"/>
<dbReference type="Pfam" id="PF10817">
    <property type="entry name" value="DUF2563"/>
    <property type="match status" value="1"/>
</dbReference>
<feature type="region of interest" description="Disordered" evidence="1">
    <location>
        <begin position="136"/>
        <end position="173"/>
    </location>
</feature>
<gene>
    <name evidence="2" type="ORF">QEZ40_007203</name>
</gene>
<accession>A0ABT7H6F8</accession>
<organism evidence="2 3">
    <name type="scientific">Streptomyces katrae</name>
    <dbReference type="NCBI Taxonomy" id="68223"/>
    <lineage>
        <taxon>Bacteria</taxon>
        <taxon>Bacillati</taxon>
        <taxon>Actinomycetota</taxon>
        <taxon>Actinomycetes</taxon>
        <taxon>Kitasatosporales</taxon>
        <taxon>Streptomycetaceae</taxon>
        <taxon>Streptomyces</taxon>
    </lineage>
</organism>
<reference evidence="2 3" key="1">
    <citation type="submission" date="2023-05" db="EMBL/GenBank/DDBJ databases">
        <title>Sequencing and Assembly of Streptomyces sp. NP73.</title>
        <authorList>
            <person name="Konwar A.N."/>
            <person name="Saikia K."/>
            <person name="Thakur D."/>
        </authorList>
    </citation>
    <scope>NUCLEOTIDE SEQUENCE [LARGE SCALE GENOMIC DNA]</scope>
    <source>
        <strain evidence="2 3">NP73</strain>
    </source>
</reference>
<protein>
    <submittedName>
        <fullName evidence="2">DUF2563 family protein</fullName>
    </submittedName>
</protein>
<keyword evidence="3" id="KW-1185">Reference proteome</keyword>
<sequence length="173" mass="17696">MAVDNAGPGLLGVSVAGGVAAGLMAQAKALEVEYDSLTDYKNRVDALLKTLDGSEADAGKLAHGTLPAGTLGTGFAEADALFKAYATVHGELQKLSAGLAGQIEALGIAILTAGKGYAGVDEETQARMRALIKQSKQAYVPDRDPLVQQEREAQKHAPTPAPAPTPSTSKGTI</sequence>
<dbReference type="EMBL" id="JASITI010000083">
    <property type="protein sequence ID" value="MDK9500999.1"/>
    <property type="molecule type" value="Genomic_DNA"/>
</dbReference>